<evidence type="ECO:0000256" key="2">
    <source>
        <dbReference type="ARBA" id="ARBA00022692"/>
    </source>
</evidence>
<sequence length="1993" mass="226879">MMKQCWMLYTLLSFHLSCCDHQTLNKDGKDQLSANSMIFDFDYDCCRHCPHTTHHYSSTASLVPYDPVDPSVTTARTVAPPSPCLPENTKIDNLTITWPYTNYQESAASDPLCLDERFKVQKRLCSDGWDNPPSCPQIQTSIDLCPPNLKAVANRYCYTILKKSTFPVKCPYPVTVGWDTYAHLDIFPKEPVWMPLERNNSTPYGYDLFRFLEPTSKYKTPYQICTNSCQTFFYNDTFTNKNCQVYHNNTHVEAVSCDAEYSALCVYDALPYQTSGLCQQIISTDCKQENYKTDSNCFCKISDGNLQNTEQILAEFLSPYQNLFFTADSCRIGLTRDTSNDLFFWSLSNVPLNYSYWSPKADFKNENIYTLFSTDGWLLTDDDSSDCVIYEMPHNMNNPSGNIELHVENDKCVLEITNFKNFFWSDNSRPMVRCFTDADANTLIYPISDFVETYRNETVLTLEFSSIDLDQAGPGQYWCEAFLQPNFAIVTSNIQLIRNRNAEYVTLFRLNNYEERFSNFPLTIENLGTLQTLFRNELPINISFYPRIYKINGIDESKKEINLTFHVTSAEALNTPEEFTILKSICQYQTLFEFLDFRNIDYCPESITLHEGQKVIWPETKIQNDASPLHGHCVTDNITLVKRSCIGNFIDGAYWSDIEESCNFYARSSLTDDLININFNTDIKVEEALKTLHETSKKSEKFNTLDFVLATKFIENISDKKPDLDLLTGIVSNLMQISRAVLLSAQLNFRSTDTLLEAVDLALEDGSFQNLSKPNFAFISVNLKTSHILGIQLTGCKNHTNCILQTITNTQYLVNKTYIKTEGVEAAISLSTDLYQQVIQYNESQNYVPKLVITVFYGSELFIEMENSKSSNFVFGVLLPGFDAIFQGPVVIHYFADQSNEAMNCSYWQFNKSNSGTWLMEGVLNSSQSDACEFYHVTNFGFPVAKPKTELPTCIPDDPIIGKCYYNQDDNVNGDCVLVPHVETFCVVDKTIFIPISCFKNFTNGTKLSEKLSNCSKTITSGELIVKDVKTGTYDDVLNRLVAGTAEYNHIDEVGFLWFISVLKVICNTTLDMAKFATVINNLMHVPTEVLQSSQKQFKALDMLLASVEEAVKNGECGEWKTDKFVIKCLNINKSGYKGIILKNCSNDNSSIYDCNIELLGGSTVNIPEVFNFQQINSIVVLSDTLYNQIMNNAESNQSYTPRMIVCLYYGTELFIDLKSNSVTTLIYGVLLPDFEDPFDGPLQIYYSSKSSENVEYNCSYWKFSVTDYGSWELESTNLNDNLTICEFFHLTNLALVALKPDENLISCNDAENIVKRNSLSLQCESNCSRFALTNSNLINGLTDEVFNTTQTVLDTHKILLEIDNFLQDIHNTVEIERKDILLMGISKKDSQYFQGITITKDRQVNCIFNQQNFTESKIDNEIDVTIKISEELQKAIRVKPTRIMLALFYDTKLFFPGHTLRLPVIDILMPDLQDNFNGTVSIQYENTFNGICSYWNYTGLWQLESNPDVDAYSTTCHYHHLTHFALVIDSRNMTSDLEIILTSNLTHLEKLKQVDKITTFHHYNLVPMDILLVSNIIVVSLSQGPIVHMITKIISNLFRVPSNVLRESQRLHSATDILLYAVDQTAKLLNKIEIHYSNFSLIVNTMENEKNFTGIILHSCKQYKCETEMLYNVINVSDYTGNTSISAMVVFNEELIAQLRTSSKNPKIIITIYHSNVLFNEIGFSRNTTKIFGIVFPEIKEKMNGSLSVMYNVEKKSTDNRCSYWHYQADPTGTLNNVTRGSWVNESNNELQHSSAICTYNHATHFGMLLAVTDEFVDEPILNLITNIGCILSAFGIFLIWLTAFIFKRWRQNTGNIILVHFSVALSLKIGTLYISAYVKAESSGIYCTVIGLILHYAVLSESAWMFTVAILQFRRFVEVLGGPPKYVLLKALICGWVFPLIPVTCVILTDHDNYQKGMANLCYPSSLENTLLKHCNPLNPHRIITKLLSNV</sequence>
<reference evidence="8 9" key="1">
    <citation type="submission" date="2024-05" db="EMBL/GenBank/DDBJ databases">
        <title>Genetic variation in Jamaican populations of the coffee berry borer (Hypothenemus hampei).</title>
        <authorList>
            <person name="Errbii M."/>
            <person name="Myrie A."/>
        </authorList>
    </citation>
    <scope>NUCLEOTIDE SEQUENCE [LARGE SCALE GENOMIC DNA]</scope>
    <source>
        <strain evidence="8">JA-Hopewell-2020-01-JO</strain>
        <tissue evidence="8">Whole body</tissue>
    </source>
</reference>
<evidence type="ECO:0000313" key="9">
    <source>
        <dbReference type="Proteomes" id="UP001566132"/>
    </source>
</evidence>
<keyword evidence="6" id="KW-0732">Signal</keyword>
<dbReference type="Gene3D" id="2.60.220.50">
    <property type="match status" value="4"/>
</dbReference>
<accession>A0ABD1F7V0</accession>
<feature type="transmembrane region" description="Helical" evidence="5">
    <location>
        <begin position="1825"/>
        <end position="1848"/>
    </location>
</feature>
<evidence type="ECO:0000256" key="6">
    <source>
        <dbReference type="SAM" id="SignalP"/>
    </source>
</evidence>
<feature type="chain" id="PRO_5044873074" description="G-protein coupled receptors family 2 profile 2 domain-containing protein" evidence="6">
    <location>
        <begin position="22"/>
        <end position="1993"/>
    </location>
</feature>
<evidence type="ECO:0000313" key="8">
    <source>
        <dbReference type="EMBL" id="KAL1513663.1"/>
    </source>
</evidence>
<evidence type="ECO:0000256" key="1">
    <source>
        <dbReference type="ARBA" id="ARBA00004141"/>
    </source>
</evidence>
<feature type="transmembrane region" description="Helical" evidence="5">
    <location>
        <begin position="1885"/>
        <end position="1908"/>
    </location>
</feature>
<dbReference type="PROSITE" id="PS50261">
    <property type="entry name" value="G_PROTEIN_RECEP_F2_4"/>
    <property type="match status" value="1"/>
</dbReference>
<dbReference type="InterPro" id="IPR046338">
    <property type="entry name" value="GAIN_dom_sf"/>
</dbReference>
<keyword evidence="2 5" id="KW-0812">Transmembrane</keyword>
<dbReference type="PANTHER" id="PTHR47767">
    <property type="entry name" value="ADHESION G PROTEIN-COUPLED RECEPTOR G7"/>
    <property type="match status" value="1"/>
</dbReference>
<comment type="caution">
    <text evidence="8">The sequence shown here is derived from an EMBL/GenBank/DDBJ whole genome shotgun (WGS) entry which is preliminary data.</text>
</comment>
<evidence type="ECO:0000259" key="7">
    <source>
        <dbReference type="PROSITE" id="PS50261"/>
    </source>
</evidence>
<dbReference type="PANTHER" id="PTHR47767:SF1">
    <property type="entry name" value="ADHESION G PROTEIN-COUPLED RECEPTOR G7"/>
    <property type="match status" value="1"/>
</dbReference>
<feature type="signal peptide" evidence="6">
    <location>
        <begin position="1"/>
        <end position="21"/>
    </location>
</feature>
<feature type="transmembrane region" description="Helical" evidence="5">
    <location>
        <begin position="1929"/>
        <end position="1951"/>
    </location>
</feature>
<keyword evidence="9" id="KW-1185">Reference proteome</keyword>
<keyword evidence="3 5" id="KW-1133">Transmembrane helix</keyword>
<keyword evidence="4 5" id="KW-0472">Membrane</keyword>
<dbReference type="InterPro" id="IPR000832">
    <property type="entry name" value="GPCR_2_secretin-like"/>
</dbReference>
<dbReference type="Pfam" id="PF00002">
    <property type="entry name" value="7tm_2"/>
    <property type="match status" value="1"/>
</dbReference>
<gene>
    <name evidence="8" type="ORF">ABEB36_003047</name>
</gene>
<protein>
    <recommendedName>
        <fullName evidence="7">G-protein coupled receptors family 2 profile 2 domain-containing protein</fullName>
    </recommendedName>
</protein>
<evidence type="ECO:0000256" key="5">
    <source>
        <dbReference type="SAM" id="Phobius"/>
    </source>
</evidence>
<dbReference type="Proteomes" id="UP001566132">
    <property type="component" value="Unassembled WGS sequence"/>
</dbReference>
<comment type="subcellular location">
    <subcellularLocation>
        <location evidence="1">Membrane</location>
        <topology evidence="1">Multi-pass membrane protein</topology>
    </subcellularLocation>
</comment>
<dbReference type="InterPro" id="IPR053066">
    <property type="entry name" value="ADGR_G7"/>
</dbReference>
<evidence type="ECO:0000256" key="3">
    <source>
        <dbReference type="ARBA" id="ARBA00022989"/>
    </source>
</evidence>
<dbReference type="InterPro" id="IPR017981">
    <property type="entry name" value="GPCR_2-like_7TM"/>
</dbReference>
<dbReference type="GO" id="GO:0016020">
    <property type="term" value="C:membrane"/>
    <property type="evidence" value="ECO:0007669"/>
    <property type="project" value="UniProtKB-SubCell"/>
</dbReference>
<proteinExistence type="predicted"/>
<dbReference type="Gene3D" id="1.20.1070.10">
    <property type="entry name" value="Rhodopsin 7-helix transmembrane proteins"/>
    <property type="match status" value="1"/>
</dbReference>
<feature type="transmembrane region" description="Helical" evidence="5">
    <location>
        <begin position="1860"/>
        <end position="1879"/>
    </location>
</feature>
<organism evidence="8 9">
    <name type="scientific">Hypothenemus hampei</name>
    <name type="common">Coffee berry borer</name>
    <dbReference type="NCBI Taxonomy" id="57062"/>
    <lineage>
        <taxon>Eukaryota</taxon>
        <taxon>Metazoa</taxon>
        <taxon>Ecdysozoa</taxon>
        <taxon>Arthropoda</taxon>
        <taxon>Hexapoda</taxon>
        <taxon>Insecta</taxon>
        <taxon>Pterygota</taxon>
        <taxon>Neoptera</taxon>
        <taxon>Endopterygota</taxon>
        <taxon>Coleoptera</taxon>
        <taxon>Polyphaga</taxon>
        <taxon>Cucujiformia</taxon>
        <taxon>Curculionidae</taxon>
        <taxon>Scolytinae</taxon>
        <taxon>Hypothenemus</taxon>
    </lineage>
</organism>
<dbReference type="EMBL" id="JBDJPC010000002">
    <property type="protein sequence ID" value="KAL1513663.1"/>
    <property type="molecule type" value="Genomic_DNA"/>
</dbReference>
<feature type="domain" description="G-protein coupled receptors family 2 profile 2" evidence="7">
    <location>
        <begin position="1823"/>
        <end position="1965"/>
    </location>
</feature>
<name>A0ABD1F7V0_HYPHA</name>
<evidence type="ECO:0000256" key="4">
    <source>
        <dbReference type="ARBA" id="ARBA00023136"/>
    </source>
</evidence>